<dbReference type="PANTHER" id="PTHR21559">
    <property type="entry name" value="DYSTROGLYCAN-RELATED"/>
    <property type="match status" value="1"/>
</dbReference>
<sequence length="2659" mass="309721">MSYDIYAKSLSQNIISLTANSTDPLFPIENSYDNNIFTEYKSNDESVELEITYDIQFIPIGVRIVSGQSMMNAPLYFHLYAFNTYTNDWDTLSYLKFVGDLDIYFQYLIEIDDLSNKKSSWGGQYVQISEISIIKPTSISSQYYEQVNRLAEDAFLDFNFKKETFSWLNYEDTFEYTIKTEIYYQQNLQSTIDALPTGLIFNQSNLQISGTLNPQYKHKILKIFITAKDSSNTQQTEQFEIDYASIIIGYYIFEQENLIQNIASNSKQESGSLNSVIYDNIDKSYQFTGAENQYIDTNFNEFPAKFSFFMKIQTTTTENCILATNRQCGTTCTDEPGFTIYMQSGFWSVIVVDENQNFVTVEYVDIINDGLEHVIGFYTILSDSLVTYQDGFELFAQPNCPENTIKDCTGRCVSDYYYERDKCITGLFDAFYSFEIPYLECPELGCKDNCYECLPYNPENKIKSINSLKIGDFFQSEPSYYSGKVFFIKIYNRELTFQEVLGIYRQQNCYQWETPLQETYNTLYNGILRTKTLVSVPTGNIISNCQYLYEEESVLDPSLLTYELYVNTINEKNVYIDNHILYLFAEEFYFGQEITIYVEGLYDYQYTSMFEPITAKIKGKYDEMYEIVAVVSGEQISHYNVINIYDIHKGQINGVTYIFTTKLWSQIQFEKIEYVFNKINFQQAYYESLSYPQEIMSSSRLYQIQNTYFLIVTVSTNDLDGIKIYNVTNPSDPKVVGQISEGIVTGFEAKIEVVQIDQVWYSIFKTNSQIFLLNINDPTNPYNYSGFSVYSNSIFSFQINGLQYVVLSILNQGVQILRISDASNGQFQSVLNEIIFDSETNQSQSVTQSKIFAQYDAQNSAVVYYLTIVLNEVGFQTYLLDVSDTNFFTMTLLYQKYLYGINDLQIFIVGNIYYLALMGSDYGIDIYDTRDTKSPVFIQHFDYKGVKAIEFYENEYNKYLIIAQTSKEGVSAIKLDLIYNNTQTNPYQTLLSQNNYENEISDMTTKYFTQAVVYYNYNNQDYIASIIQKYIANQMAYTFYLQIQKVTSFYQQTQVLKLQFQWLQTRFSSTQSKETILQLERAGSNYIIIYRYYAYTRLSIFDITDLDNVYLVSDVNGEKYMQSSGGLAKIYKINDIDFVFCYDLDQLLMYDISDLSNVIIKQRFTGIYDFQYVQAIDFYQDWSGQHMVATSMYQTSFWKIKYDSNFDYYYGLPLVGITWLETTVDLKRYDNWYNFGYVERSFTGSASIYNNRYIYVVSNQNGIYIYDYTDIQNITLLKYLDFQYATNTQFNYMGFIKINLKTYLQVCAQDSGLIMIDVTDPENSGFLYSFETNLAMQFQTIIKDNEYYNIIADQIGGIRISKIQQYGAYPIISQEIENGSKQFNIQLKIYQPSYFQPYFTSGMIKLLDIQVLKQNSQLNTFTTIPSWMTVNLDQQIVSLKPSSKAELDEINKIYYVYSLKIDEQELQEYVEAAYPTSSLDYEKLKLELISYGHITKKMFIQEYIDENYNLQLSSQFDDYLEGITGFLKTQQFYGHMLANTDYITASNNPPVITCSEQYLKYELQSKQDTLCPQNQIQEQLNSQLQISLGLKVAKVGKYISFRFSENTFYDYDEEKLTYSISNIKRTFENKTIIDGLYYTDISWLAFSDEYRILQGTPTTEYYNNILEISITASDGYDNTTALLIIDHSTIPPKQNKNVDNLQKQFNSQNPNPQIGQQILFNFQNSIPFIDDDKDDLKYLAYKFIKSQSKFIYILDLNKYDTANYLSFNNYTLTFQGTVPKNYNKETEIYCVQAFDGYEYSDCQIFKIEYNDKAPKLKSKIGNQKVTVNQNFEFTLQSDSFEDEDKQLSITATQSDGSPLPDWLQFDSSSNTFYGTPDEIVNVEIQLTATDIEGKSVQTTFIIDVQYSIYYLGQQLQMYGGILLGFIGLFGVWNYRDEFHNLFSKSRKDCLVIGETQYQKYIPIISQEFQNTCEKAWNIFTNNAKNNNLRTSATFDIQNLIINNNFDIEPIFQAMKSILVDPKNKLDPKQVDKIFQETYNGKYSKDKLKTNFGIIIQHLLNHFRLQQDGETNQIYNQIKKKVQNQIITYASQKLKSPLDWYKEFVEILEKDLDEIEQNKFPNLSVKKLEIFDYVMEILDPDNKIDENNYQQDYLYFYNSKFVNNKKNNINKDKTTQDQQSVQIQSKKNKEINKNNQKATQQHVKINFKLLKDAILSEAQMQETIKVAKSRYINVVKALRVRKHKFFQLSLIRFLKKEQYNIEGHKNDPLPSWLKYQFLQKTAILLEGIPQSTDDLELILQVQDSKDFILREYLLEIKKPDSQKKLKLSKSFTNHPLLYSKANQNKNQQSTAIFDNYNYPKQDTNQQSAQQAILSNQLDSFTNTTIEQLDEEGIKTRASLINRNSIYKSKLYKSKTKVQENGDKNSQKTNIIQNQSSLLSLSQKSPDQKIGKQQSIKINLQNNYLYQDEKSDTMSPQGCIFSQNQTLFESNDKLVNFKNENNDAINNISNSPNNQLSKKSIYAKFQNQIINSSSGDNDSASQNRDQDLQQNSNRNLISPVKVKRQRSIFAEFRNINNSPDTDIQIDISSNNSSNSNNNNNNNNNSNCNQNNNDEVNNKKQKSDNQISNPSKSLKKTNLAYPKVHEQISNDDQQIEIDDDEN</sequence>
<keyword evidence="4" id="KW-1185">Reference proteome</keyword>
<dbReference type="InterPro" id="IPR015919">
    <property type="entry name" value="Cadherin-like_sf"/>
</dbReference>
<dbReference type="SUPFAM" id="SSF49313">
    <property type="entry name" value="Cadherin-like"/>
    <property type="match status" value="3"/>
</dbReference>
<comment type="caution">
    <text evidence="3">The sequence shown here is derived from an EMBL/GenBank/DDBJ whole genome shotgun (WGS) entry which is preliminary data.</text>
</comment>
<dbReference type="SMART" id="SM00736">
    <property type="entry name" value="CADG"/>
    <property type="match status" value="2"/>
</dbReference>
<feature type="compositionally biased region" description="Acidic residues" evidence="1">
    <location>
        <begin position="2650"/>
        <end position="2659"/>
    </location>
</feature>
<dbReference type="GO" id="GO:0043236">
    <property type="term" value="F:laminin binding"/>
    <property type="evidence" value="ECO:0007669"/>
    <property type="project" value="TreeGrafter"/>
</dbReference>
<dbReference type="Pfam" id="PF05345">
    <property type="entry name" value="He_PIG"/>
    <property type="match status" value="2"/>
</dbReference>
<accession>A0A0V0R140</accession>
<dbReference type="GO" id="GO:0005509">
    <property type="term" value="F:calcium ion binding"/>
    <property type="evidence" value="ECO:0007669"/>
    <property type="project" value="InterPro"/>
</dbReference>
<feature type="region of interest" description="Disordered" evidence="1">
    <location>
        <begin position="2575"/>
        <end position="2659"/>
    </location>
</feature>
<reference evidence="3 4" key="1">
    <citation type="journal article" date="2015" name="Sci. Rep.">
        <title>Genome of the facultative scuticociliatosis pathogen Pseudocohnilembus persalinus provides insight into its virulence through horizontal gene transfer.</title>
        <authorList>
            <person name="Xiong J."/>
            <person name="Wang G."/>
            <person name="Cheng J."/>
            <person name="Tian M."/>
            <person name="Pan X."/>
            <person name="Warren A."/>
            <person name="Jiang C."/>
            <person name="Yuan D."/>
            <person name="Miao W."/>
        </authorList>
    </citation>
    <scope>NUCLEOTIDE SEQUENCE [LARGE SCALE GENOMIC DNA]</scope>
    <source>
        <strain evidence="3">36N120E</strain>
    </source>
</reference>
<feature type="region of interest" description="Disordered" evidence="1">
    <location>
        <begin position="2529"/>
        <end position="2558"/>
    </location>
</feature>
<dbReference type="InterPro" id="IPR006644">
    <property type="entry name" value="Cadg"/>
</dbReference>
<feature type="region of interest" description="Disordered" evidence="1">
    <location>
        <begin position="2166"/>
        <end position="2196"/>
    </location>
</feature>
<feature type="compositionally biased region" description="Low complexity" evidence="1">
    <location>
        <begin position="2586"/>
        <end position="2612"/>
    </location>
</feature>
<feature type="compositionally biased region" description="Polar residues" evidence="1">
    <location>
        <begin position="2529"/>
        <end position="2554"/>
    </location>
</feature>
<feature type="compositionally biased region" description="Polar residues" evidence="1">
    <location>
        <begin position="2175"/>
        <end position="2184"/>
    </location>
</feature>
<dbReference type="GO" id="GO:0016011">
    <property type="term" value="C:dystroglycan complex"/>
    <property type="evidence" value="ECO:0007669"/>
    <property type="project" value="TreeGrafter"/>
</dbReference>
<gene>
    <name evidence="3" type="ORF">PPERSA_10619</name>
</gene>
<dbReference type="PANTHER" id="PTHR21559:SF21">
    <property type="entry name" value="DYSTROGLYCAN 1"/>
    <property type="match status" value="1"/>
</dbReference>
<feature type="domain" description="Dystroglycan-type cadherin-like" evidence="2">
    <location>
        <begin position="1815"/>
        <end position="1911"/>
    </location>
</feature>
<proteinExistence type="predicted"/>
<evidence type="ECO:0000313" key="3">
    <source>
        <dbReference type="EMBL" id="KRX07984.1"/>
    </source>
</evidence>
<feature type="domain" description="Dystroglycan-type cadherin-like" evidence="2">
    <location>
        <begin position="1583"/>
        <end position="1691"/>
    </location>
</feature>
<dbReference type="OrthoDB" id="10264738at2759"/>
<dbReference type="Gene3D" id="2.60.40.10">
    <property type="entry name" value="Immunoglobulins"/>
    <property type="match status" value="3"/>
</dbReference>
<protein>
    <submittedName>
        <fullName evidence="3">Cadherin-like protein</fullName>
    </submittedName>
</protein>
<evidence type="ECO:0000256" key="1">
    <source>
        <dbReference type="SAM" id="MobiDB-lite"/>
    </source>
</evidence>
<evidence type="ECO:0000313" key="4">
    <source>
        <dbReference type="Proteomes" id="UP000054937"/>
    </source>
</evidence>
<evidence type="ECO:0000259" key="2">
    <source>
        <dbReference type="SMART" id="SM00736"/>
    </source>
</evidence>
<organism evidence="3 4">
    <name type="scientific">Pseudocohnilembus persalinus</name>
    <name type="common">Ciliate</name>
    <dbReference type="NCBI Taxonomy" id="266149"/>
    <lineage>
        <taxon>Eukaryota</taxon>
        <taxon>Sar</taxon>
        <taxon>Alveolata</taxon>
        <taxon>Ciliophora</taxon>
        <taxon>Intramacronucleata</taxon>
        <taxon>Oligohymenophorea</taxon>
        <taxon>Scuticociliatia</taxon>
        <taxon>Philasterida</taxon>
        <taxon>Pseudocohnilembidae</taxon>
        <taxon>Pseudocohnilembus</taxon>
    </lineage>
</organism>
<dbReference type="Proteomes" id="UP000054937">
    <property type="component" value="Unassembled WGS sequence"/>
</dbReference>
<dbReference type="InParanoid" id="A0A0V0R140"/>
<dbReference type="InterPro" id="IPR013783">
    <property type="entry name" value="Ig-like_fold"/>
</dbReference>
<dbReference type="EMBL" id="LDAU01000077">
    <property type="protein sequence ID" value="KRX07984.1"/>
    <property type="molecule type" value="Genomic_DNA"/>
</dbReference>
<name>A0A0V0R140_PSEPJ</name>